<feature type="transmembrane region" description="Helical" evidence="8">
    <location>
        <begin position="57"/>
        <end position="79"/>
    </location>
</feature>
<keyword evidence="10" id="KW-1185">Reference proteome</keyword>
<sequence>MDNKKAFSNGCRDGLPIALGYIPISITFGVLSVAVGLHPVEATAMSAFVFAGASQFIALSLWTTAGWVEIVLTTFVLNLRHLLMSTSLSRRLNTSRWKASLLSFGITDETFVVTSLKHEGKTIKASYLLGINLVVYLSWVIGTITGGLFGELFPREIINSMGIALYAMFIALLTPAIKESNKKLVIASSSAGLCTILYFLFPGLSQGIAIVLSTIFAATLGVLLWDPQKVGKENNV</sequence>
<evidence type="ECO:0000256" key="8">
    <source>
        <dbReference type="SAM" id="Phobius"/>
    </source>
</evidence>
<dbReference type="InterPro" id="IPR011606">
    <property type="entry name" value="Brnchd-chn_aa_trnsp_permease"/>
</dbReference>
<evidence type="ECO:0000313" key="9">
    <source>
        <dbReference type="EMBL" id="MDQ0167067.1"/>
    </source>
</evidence>
<evidence type="ECO:0000256" key="6">
    <source>
        <dbReference type="ARBA" id="ARBA00022989"/>
    </source>
</evidence>
<keyword evidence="5 8" id="KW-0812">Transmembrane</keyword>
<feature type="transmembrane region" description="Helical" evidence="8">
    <location>
        <begin position="184"/>
        <end position="201"/>
    </location>
</feature>
<accession>A0ABT9W1E9</accession>
<protein>
    <submittedName>
        <fullName evidence="9">4-azaleucine resistance transporter AzlC</fullName>
    </submittedName>
</protein>
<proteinExistence type="inferred from homology"/>
<keyword evidence="7 8" id="KW-0472">Membrane</keyword>
<gene>
    <name evidence="9" type="ORF">J2S11_002984</name>
</gene>
<reference evidence="9 10" key="1">
    <citation type="submission" date="2023-07" db="EMBL/GenBank/DDBJ databases">
        <title>Genomic Encyclopedia of Type Strains, Phase IV (KMG-IV): sequencing the most valuable type-strain genomes for metagenomic binning, comparative biology and taxonomic classification.</title>
        <authorList>
            <person name="Goeker M."/>
        </authorList>
    </citation>
    <scope>NUCLEOTIDE SEQUENCE [LARGE SCALE GENOMIC DNA]</scope>
    <source>
        <strain evidence="9 10">DSM 12751</strain>
    </source>
</reference>
<keyword evidence="6 8" id="KW-1133">Transmembrane helix</keyword>
<feature type="transmembrane region" description="Helical" evidence="8">
    <location>
        <begin position="207"/>
        <end position="225"/>
    </location>
</feature>
<dbReference type="PANTHER" id="PTHR34979">
    <property type="entry name" value="INNER MEMBRANE PROTEIN YGAZ"/>
    <property type="match status" value="1"/>
</dbReference>
<evidence type="ECO:0000256" key="4">
    <source>
        <dbReference type="ARBA" id="ARBA00022475"/>
    </source>
</evidence>
<evidence type="ECO:0000256" key="5">
    <source>
        <dbReference type="ARBA" id="ARBA00022692"/>
    </source>
</evidence>
<feature type="transmembrane region" description="Helical" evidence="8">
    <location>
        <begin position="14"/>
        <end position="37"/>
    </location>
</feature>
<feature type="transmembrane region" description="Helical" evidence="8">
    <location>
        <begin position="125"/>
        <end position="145"/>
    </location>
</feature>
<keyword evidence="3" id="KW-0813">Transport</keyword>
<dbReference type="EMBL" id="JAUSTY010000012">
    <property type="protein sequence ID" value="MDQ0167067.1"/>
    <property type="molecule type" value="Genomic_DNA"/>
</dbReference>
<name>A0ABT9W1E9_9BACI</name>
<comment type="subcellular location">
    <subcellularLocation>
        <location evidence="1">Cell membrane</location>
        <topology evidence="1">Multi-pass membrane protein</topology>
    </subcellularLocation>
</comment>
<dbReference type="PANTHER" id="PTHR34979:SF1">
    <property type="entry name" value="INNER MEMBRANE PROTEIN YGAZ"/>
    <property type="match status" value="1"/>
</dbReference>
<organism evidence="9 10">
    <name type="scientific">Caldalkalibacillus horti</name>
    <dbReference type="NCBI Taxonomy" id="77523"/>
    <lineage>
        <taxon>Bacteria</taxon>
        <taxon>Bacillati</taxon>
        <taxon>Bacillota</taxon>
        <taxon>Bacilli</taxon>
        <taxon>Bacillales</taxon>
        <taxon>Bacillaceae</taxon>
        <taxon>Caldalkalibacillus</taxon>
    </lineage>
</organism>
<evidence type="ECO:0000256" key="1">
    <source>
        <dbReference type="ARBA" id="ARBA00004651"/>
    </source>
</evidence>
<dbReference type="RefSeq" id="WP_307395768.1">
    <property type="nucleotide sequence ID" value="NZ_BAAADK010000030.1"/>
</dbReference>
<evidence type="ECO:0000256" key="2">
    <source>
        <dbReference type="ARBA" id="ARBA00010735"/>
    </source>
</evidence>
<evidence type="ECO:0000313" key="10">
    <source>
        <dbReference type="Proteomes" id="UP001235840"/>
    </source>
</evidence>
<keyword evidence="4" id="KW-1003">Cell membrane</keyword>
<evidence type="ECO:0000256" key="7">
    <source>
        <dbReference type="ARBA" id="ARBA00023136"/>
    </source>
</evidence>
<comment type="similarity">
    <text evidence="2">Belongs to the AzlC family.</text>
</comment>
<comment type="caution">
    <text evidence="9">The sequence shown here is derived from an EMBL/GenBank/DDBJ whole genome shotgun (WGS) entry which is preliminary data.</text>
</comment>
<dbReference type="Proteomes" id="UP001235840">
    <property type="component" value="Unassembled WGS sequence"/>
</dbReference>
<feature type="transmembrane region" description="Helical" evidence="8">
    <location>
        <begin position="157"/>
        <end position="177"/>
    </location>
</feature>
<dbReference type="Pfam" id="PF03591">
    <property type="entry name" value="AzlC"/>
    <property type="match status" value="1"/>
</dbReference>
<evidence type="ECO:0000256" key="3">
    <source>
        <dbReference type="ARBA" id="ARBA00022448"/>
    </source>
</evidence>